<evidence type="ECO:0008006" key="4">
    <source>
        <dbReference type="Google" id="ProtNLM"/>
    </source>
</evidence>
<keyword evidence="3" id="KW-1185">Reference proteome</keyword>
<name>A0A9D3RLI7_ANGAN</name>
<evidence type="ECO:0000256" key="1">
    <source>
        <dbReference type="SAM" id="Coils"/>
    </source>
</evidence>
<reference evidence="2" key="1">
    <citation type="submission" date="2021-01" db="EMBL/GenBank/DDBJ databases">
        <title>A chromosome-scale assembly of European eel, Anguilla anguilla.</title>
        <authorList>
            <person name="Henkel C."/>
            <person name="Jong-Raadsen S.A."/>
            <person name="Dufour S."/>
            <person name="Weltzien F.-A."/>
            <person name="Palstra A.P."/>
            <person name="Pelster B."/>
            <person name="Spaink H.P."/>
            <person name="Van Den Thillart G.E."/>
            <person name="Jansen H."/>
            <person name="Zahm M."/>
            <person name="Klopp C."/>
            <person name="Cedric C."/>
            <person name="Louis A."/>
            <person name="Berthelot C."/>
            <person name="Parey E."/>
            <person name="Roest Crollius H."/>
            <person name="Montfort J."/>
            <person name="Robinson-Rechavi M."/>
            <person name="Bucao C."/>
            <person name="Bouchez O."/>
            <person name="Gislard M."/>
            <person name="Lluch J."/>
            <person name="Milhes M."/>
            <person name="Lampietro C."/>
            <person name="Lopez Roques C."/>
            <person name="Donnadieu C."/>
            <person name="Braasch I."/>
            <person name="Desvignes T."/>
            <person name="Postlethwait J."/>
            <person name="Bobe J."/>
            <person name="Guiguen Y."/>
            <person name="Dirks R."/>
        </authorList>
    </citation>
    <scope>NUCLEOTIDE SEQUENCE</scope>
    <source>
        <strain evidence="2">Tag_6206</strain>
        <tissue evidence="2">Liver</tissue>
    </source>
</reference>
<gene>
    <name evidence="2" type="ORF">ANANG_G00265480</name>
</gene>
<protein>
    <recommendedName>
        <fullName evidence="4">Coiled-coil domain-containing protein 152</fullName>
    </recommendedName>
</protein>
<dbReference type="EMBL" id="JAFIRN010000015">
    <property type="protein sequence ID" value="KAG5834806.1"/>
    <property type="molecule type" value="Genomic_DNA"/>
</dbReference>
<dbReference type="PANTHER" id="PTHR35253">
    <property type="entry name" value="COILED-COIL DOMAIN-CONTAINING PROTEIN 152"/>
    <property type="match status" value="1"/>
</dbReference>
<proteinExistence type="predicted"/>
<dbReference type="Proteomes" id="UP001044222">
    <property type="component" value="Chromosome 15"/>
</dbReference>
<dbReference type="PANTHER" id="PTHR35253:SF1">
    <property type="entry name" value="COILED-COIL DOMAIN-CONTAINING PROTEIN 152"/>
    <property type="match status" value="1"/>
</dbReference>
<feature type="coiled-coil region" evidence="1">
    <location>
        <begin position="129"/>
        <end position="178"/>
    </location>
</feature>
<accession>A0A9D3RLI7</accession>
<sequence length="251" mass="29453">MKKSTAVNLDKLLEDFCQTEQKMTDMTAKNSLLEMKLNETSRMLTLKQTKEKYLREERDELLQAVIGLEHTIKQQCDLRVENEELKKSISDLERDNYSKLQDSAARIEGLQMEMAAQVAEHQSDAAEVRGQLQSKLEAKEREMEEALQTKEAELEQMRKRMKEQEKEKQKEIIKLQMEFSAKLARAQTTSVKVQQQPVASCPLPQDLYKRKLQFIQEQSQREVEALRQRVKELEQKSNSSFTECRLKRKKL</sequence>
<comment type="caution">
    <text evidence="2">The sequence shown here is derived from an EMBL/GenBank/DDBJ whole genome shotgun (WGS) entry which is preliminary data.</text>
</comment>
<feature type="coiled-coil region" evidence="1">
    <location>
        <begin position="216"/>
        <end position="243"/>
    </location>
</feature>
<keyword evidence="1" id="KW-0175">Coiled coil</keyword>
<organism evidence="2 3">
    <name type="scientific">Anguilla anguilla</name>
    <name type="common">European freshwater eel</name>
    <name type="synonym">Muraena anguilla</name>
    <dbReference type="NCBI Taxonomy" id="7936"/>
    <lineage>
        <taxon>Eukaryota</taxon>
        <taxon>Metazoa</taxon>
        <taxon>Chordata</taxon>
        <taxon>Craniata</taxon>
        <taxon>Vertebrata</taxon>
        <taxon>Euteleostomi</taxon>
        <taxon>Actinopterygii</taxon>
        <taxon>Neopterygii</taxon>
        <taxon>Teleostei</taxon>
        <taxon>Anguilliformes</taxon>
        <taxon>Anguillidae</taxon>
        <taxon>Anguilla</taxon>
    </lineage>
</organism>
<evidence type="ECO:0000313" key="3">
    <source>
        <dbReference type="Proteomes" id="UP001044222"/>
    </source>
</evidence>
<dbReference type="AlphaFoldDB" id="A0A9D3RLI7"/>
<evidence type="ECO:0000313" key="2">
    <source>
        <dbReference type="EMBL" id="KAG5834806.1"/>
    </source>
</evidence>
<dbReference type="InterPro" id="IPR038827">
    <property type="entry name" value="CCDC152"/>
</dbReference>